<feature type="binding site" evidence="21">
    <location>
        <position position="586"/>
    </location>
    <ligand>
        <name>FAD</name>
        <dbReference type="ChEBI" id="CHEBI:57692"/>
    </ligand>
</feature>
<dbReference type="SUPFAM" id="SSF46977">
    <property type="entry name" value="Succinate dehydrogenase/fumarate reductase flavoprotein C-terminal domain"/>
    <property type="match status" value="1"/>
</dbReference>
<evidence type="ECO:0000256" key="1">
    <source>
        <dbReference type="ARBA" id="ARBA00004239"/>
    </source>
</evidence>
<evidence type="ECO:0000256" key="18">
    <source>
        <dbReference type="ARBA" id="ARBA00059077"/>
    </source>
</evidence>
<dbReference type="PROSITE" id="PS51695">
    <property type="entry name" value="SEDOLISIN"/>
    <property type="match status" value="1"/>
</dbReference>
<evidence type="ECO:0000259" key="25">
    <source>
        <dbReference type="PROSITE" id="PS51695"/>
    </source>
</evidence>
<dbReference type="PANTHER" id="PTHR11632">
    <property type="entry name" value="SUCCINATE DEHYDROGENASE 2 FLAVOPROTEIN SUBUNIT"/>
    <property type="match status" value="1"/>
</dbReference>
<dbReference type="InterPro" id="IPR037099">
    <property type="entry name" value="Fum_R/Succ_DH_flav-like_C_sf"/>
</dbReference>
<proteinExistence type="inferred from homology"/>
<dbReference type="InterPro" id="IPR003952">
    <property type="entry name" value="FRD_SDH_FAD_BS"/>
</dbReference>
<dbReference type="GO" id="GO:0006121">
    <property type="term" value="P:mitochondrial electron transport, succinate to ubiquinone"/>
    <property type="evidence" value="ECO:0007669"/>
    <property type="project" value="TreeGrafter"/>
</dbReference>
<keyword evidence="13 24" id="KW-0249">Electron transport</keyword>
<dbReference type="Pfam" id="PF00890">
    <property type="entry name" value="FAD_binding_2"/>
    <property type="match status" value="1"/>
</dbReference>
<evidence type="ECO:0000256" key="7">
    <source>
        <dbReference type="ARBA" id="ARBA00022630"/>
    </source>
</evidence>
<dbReference type="GO" id="GO:0006508">
    <property type="term" value="P:proteolysis"/>
    <property type="evidence" value="ECO:0007669"/>
    <property type="project" value="UniProtKB-KW"/>
</dbReference>
<evidence type="ECO:0000313" key="26">
    <source>
        <dbReference type="EMBL" id="KXT12033.1"/>
    </source>
</evidence>
<dbReference type="Gene3D" id="3.40.50.200">
    <property type="entry name" value="Peptidase S8/S53 domain"/>
    <property type="match status" value="1"/>
</dbReference>
<evidence type="ECO:0000256" key="23">
    <source>
        <dbReference type="PROSITE-ProRule" id="PRU01032"/>
    </source>
</evidence>
<dbReference type="InterPro" id="IPR011281">
    <property type="entry name" value="Succ_DH_flav_su_fwd"/>
</dbReference>
<accession>A0A139IBC4</accession>
<dbReference type="FunFam" id="3.90.700.10:FF:000001">
    <property type="entry name" value="Mitochondrial succinate dehydrogenase flavoprotein subunit"/>
    <property type="match status" value="1"/>
</dbReference>
<feature type="binding site" evidence="23">
    <location>
        <position position="1646"/>
    </location>
    <ligand>
        <name>Ca(2+)</name>
        <dbReference type="ChEBI" id="CHEBI:29108"/>
    </ligand>
</feature>
<dbReference type="CDD" id="cd04056">
    <property type="entry name" value="Peptidases_S53"/>
    <property type="match status" value="1"/>
</dbReference>
<feature type="binding site" evidence="21">
    <location>
        <begin position="212"/>
        <end position="217"/>
    </location>
    <ligand>
        <name>FAD</name>
        <dbReference type="ChEBI" id="CHEBI:57692"/>
    </ligand>
</feature>
<dbReference type="SUPFAM" id="SSF54897">
    <property type="entry name" value="Protease propeptides/inhibitors"/>
    <property type="match status" value="1"/>
</dbReference>
<dbReference type="GO" id="GO:0008177">
    <property type="term" value="F:succinate dehydrogenase (quinone) activity"/>
    <property type="evidence" value="ECO:0007669"/>
    <property type="project" value="UniProtKB-EC"/>
</dbReference>
<feature type="modified residue" description="Tele-8alpha-FAD histidine" evidence="22">
    <location>
        <position position="243"/>
    </location>
</feature>
<evidence type="ECO:0000256" key="12">
    <source>
        <dbReference type="ARBA" id="ARBA00022946"/>
    </source>
</evidence>
<dbReference type="InterPro" id="IPR030664">
    <property type="entry name" value="SdhA/FrdA/AprA"/>
</dbReference>
<comment type="similarity">
    <text evidence="4 24">Belongs to the FAD-dependent oxidoreductase 2 family. FRD/SDH subfamily.</text>
</comment>
<keyword evidence="8 23" id="KW-0479">Metal-binding</keyword>
<feature type="binding site" evidence="21">
    <location>
        <begin position="235"/>
        <end position="250"/>
    </location>
    <ligand>
        <name>FAD</name>
        <dbReference type="ChEBI" id="CHEBI:57692"/>
    </ligand>
</feature>
<evidence type="ECO:0000256" key="16">
    <source>
        <dbReference type="ARBA" id="ARBA00023136"/>
    </source>
</evidence>
<dbReference type="Pfam" id="PF02910">
    <property type="entry name" value="Succ_DH_flav_C"/>
    <property type="match status" value="1"/>
</dbReference>
<dbReference type="InterPro" id="IPR030400">
    <property type="entry name" value="Sedolisin_dom"/>
</dbReference>
<dbReference type="SMART" id="SM00944">
    <property type="entry name" value="Pro-kuma_activ"/>
    <property type="match status" value="1"/>
</dbReference>
<keyword evidence="12 24" id="KW-0809">Transit peptide</keyword>
<dbReference type="SUPFAM" id="SSF52743">
    <property type="entry name" value="Subtilisin-like"/>
    <property type="match status" value="1"/>
</dbReference>
<sequence length="1688" mass="184888">MVLRFRLRQSWDQEVKTKPARLPRAEPQSGDHIISLLHYDYHCNAREGPVCCSGHCAQVMGHVQVIESEVDVGKKLYYTAEAIHDALCTLDQSGACPLPRRKGTMPDIITSTNNNVLTLQSTTRNLMVMAQPMRRAFLHATSAFRTTSTALTPPPSPAWQRRRTPLASQNFTTNQRRTYLGQTQRRRATTSAATTFSKYPIIDHHYDAIVVGAGGAGLRAAVGLAESGLETACITKLFPTRSHTVAAQGGINAALGNMTEDDWRWHMYDTVKGSDWLGDQDAIHYMCREAPKAVYELENYGMAFSRTEDGRIYQRALGGQSLNYGKGGQGVRCCSAADRTGHAMLHTLYGQSVKHNTNFFIEYFAIDLLMVDGDCVGVLCMSMEDGTLHRVFARNTVLATGGYGRTYFSATSAHTSTGDGNAMASRAGLANQDFEFIQFHPTGIYGAGVLITEGSRGEGGYLLNSNGERFMERYAPTAKDLASRDVVSRSMHMEIREGRGVGPEKDHVYLQLSHLPKDLIMERLPGIAETASVFSGVDVTKEPIPVLPTVHYCMGGVPTNWKGEVLNVDPESGEEKIVKGLYAAGEVACVSVHGANRLGANSLLDIVVFGRACALDIASKNEKGQAHTKVPENIGMHQLEEMESIRTADGDKLSAEIRTDMQRVMQGDISVFRTKEALDQGNLRMQHVQSDFSKRLAVKDKSMIWNSDLIETLELRNLLTCAAQTAKAAQLREESRGSHAREDFTERDDKKWMKHTLSWQKDVGDEVGIGYRGVVMDTLDKSEMETIPPTFALLWADKLASTESSTTYSCSLPTMPPTMLLPTLKESRLLSSSNNDTEIKRDDQLNVTTSDPRVMPHEMLGKRRSSLPKEAPRTCSETVGREKPRRMVWPSFWSRPAPAPRSRNPTRFLEIGSSLPRPAHTRLNIYHPSLLLLIFAGSELLSDAPRDREPSKDTAMSMAMVQWLAWRAPLRTRVPFLAELFLGAPKPHADLCSTIASGMPPPTQQAPLADLALPLVPRADPDGSMQPSSVLGFGQGDMQAGRSGMMEAAIREEQCLPLFCFTPANVQRHVLHQKRAPSHNWIKRDRVHSELTLPMRIGLTQSNLDKGHEADPASPKYGKHYTAEQVHEIFAPASQAVDAVRNWLEAAGVEGHRITQSVNRQWMELDLSTAEAEALLQTKYHFFEHAQSGKTTIGCDEYHVHEDVKDHVDYVTPGIKLLASRKPKKAELEKRTFGWGKQPTLPPLKAPMPASLTDLLLKPLEVLCDIAIIPGCIELMYNFTKATSAQKGNELGIFEDLGDYYAQEDLNLFFATFQPRIPQGTHPILEGVDGGTAPAPVTSAGPESDLDFQISYPIIYPQNSILFQTDDPVYEANYTYNGFLNNFLDAIDGSYCTYSAFGETGNRQDDPPYPHNVPGGYNKPLQCGVYKPTNVISVSYGGQEADLDFNYQKRQCSEFMKLGMQGVSVLISSGDSGVAGPAGDDSANGCLDGGKTFSPDFPASCPYITAVGATLLTGSASKDQETAVTRFGSGGGFSNIYAIPSYQETAVSNYLSAHPPPYKSYATQAERSAGGVYNRTGRAYPDVSAVGDNIVIFNMGAPTLIGGTSASSPVFASILTRINDERLKAGKKPVGFVNPTLYANPQVLHDITQGNNPGCGTNGFAASTGWDPVTGLGTPNYPAMLKLFLAQP</sequence>
<dbReference type="PANTHER" id="PTHR11632:SF51">
    <property type="entry name" value="SUCCINATE DEHYDROGENASE [UBIQUINONE] FLAVOPROTEIN SUBUNIT, MITOCHONDRIAL"/>
    <property type="match status" value="1"/>
</dbReference>
<comment type="catalytic activity">
    <reaction evidence="17 24">
        <text>a quinone + succinate = fumarate + a quinol</text>
        <dbReference type="Rhea" id="RHEA:40523"/>
        <dbReference type="ChEBI" id="CHEBI:24646"/>
        <dbReference type="ChEBI" id="CHEBI:29806"/>
        <dbReference type="ChEBI" id="CHEBI:30031"/>
        <dbReference type="ChEBI" id="CHEBI:132124"/>
        <dbReference type="EC" id="1.3.5.1"/>
    </reaction>
</comment>
<dbReference type="SMR" id="A0A139IBC4"/>
<feature type="binding site" evidence="23">
    <location>
        <position position="1665"/>
    </location>
    <ligand>
        <name>Ca(2+)</name>
        <dbReference type="ChEBI" id="CHEBI:29108"/>
    </ligand>
</feature>
<keyword evidence="7 21" id="KW-0285">Flavoprotein</keyword>
<dbReference type="NCBIfam" id="TIGR01816">
    <property type="entry name" value="sdhA_forward"/>
    <property type="match status" value="1"/>
</dbReference>
<dbReference type="EC" id="1.3.5.1" evidence="24"/>
<feature type="binding site" evidence="21">
    <location>
        <begin position="602"/>
        <end position="603"/>
    </location>
    <ligand>
        <name>FAD</name>
        <dbReference type="ChEBI" id="CHEBI:57692"/>
    </ligand>
</feature>
<keyword evidence="23" id="KW-0720">Serine protease</keyword>
<comment type="function">
    <text evidence="18 24">Flavoprotein (FP) subunit of succinate dehydrogenase (SDH) that is involved in complex II of the mitochondrial electron transport chain and is responsible for transferring electrons from succinate to ubiquinone (coenzyme Q).</text>
</comment>
<evidence type="ECO:0000256" key="17">
    <source>
        <dbReference type="ARBA" id="ARBA00049220"/>
    </source>
</evidence>
<evidence type="ECO:0000256" key="11">
    <source>
        <dbReference type="ARBA" id="ARBA00022837"/>
    </source>
</evidence>
<feature type="domain" description="Peptidase S53" evidence="25">
    <location>
        <begin position="1267"/>
        <end position="1687"/>
    </location>
</feature>
<evidence type="ECO:0000256" key="10">
    <source>
        <dbReference type="ARBA" id="ARBA00022827"/>
    </source>
</evidence>
<dbReference type="FunFam" id="4.10.80.40:FF:000002">
    <property type="entry name" value="Succinate dehydrogenase [ubiquinone] flavoprotein subunit, mitochondrial"/>
    <property type="match status" value="1"/>
</dbReference>
<protein>
    <recommendedName>
        <fullName evidence="24">Succinate dehydrogenase [ubiquinone] flavoprotein subunit, mitochondrial</fullName>
        <ecNumber evidence="24">1.3.5.1</ecNumber>
    </recommendedName>
</protein>
<dbReference type="CDD" id="cd11377">
    <property type="entry name" value="Pro-peptidase_S53"/>
    <property type="match status" value="1"/>
</dbReference>
<dbReference type="InterPro" id="IPR014006">
    <property type="entry name" value="Succ_Dhase_FrdA_Gneg"/>
</dbReference>
<keyword evidence="5 24" id="KW-0813">Transport</keyword>
<keyword evidence="10 21" id="KW-0274">FAD</keyword>
<evidence type="ECO:0000256" key="14">
    <source>
        <dbReference type="ARBA" id="ARBA00023002"/>
    </source>
</evidence>
<dbReference type="Gene3D" id="1.20.58.100">
    <property type="entry name" value="Fumarate reductase/succinate dehydrogenase flavoprotein-like, C-terminal domain"/>
    <property type="match status" value="1"/>
</dbReference>
<name>A0A139IBC4_9PEZI</name>
<dbReference type="NCBIfam" id="TIGR01812">
    <property type="entry name" value="sdhA_frdA_Gneg"/>
    <property type="match status" value="1"/>
</dbReference>
<dbReference type="GO" id="GO:0006099">
    <property type="term" value="P:tricarboxylic acid cycle"/>
    <property type="evidence" value="ECO:0007669"/>
    <property type="project" value="UniProtKB-UniPathway"/>
</dbReference>
<evidence type="ECO:0000256" key="22">
    <source>
        <dbReference type="PIRSR" id="PIRSR611281-4"/>
    </source>
</evidence>
<dbReference type="GO" id="GO:0005576">
    <property type="term" value="C:extracellular region"/>
    <property type="evidence" value="ECO:0007669"/>
    <property type="project" value="UniProtKB-SubCell"/>
</dbReference>
<dbReference type="InterPro" id="IPR036188">
    <property type="entry name" value="FAD/NAD-bd_sf"/>
</dbReference>
<dbReference type="GO" id="GO:0046872">
    <property type="term" value="F:metal ion binding"/>
    <property type="evidence" value="ECO:0007669"/>
    <property type="project" value="UniProtKB-UniRule"/>
</dbReference>
<comment type="caution">
    <text evidence="26">The sequence shown here is derived from an EMBL/GenBank/DDBJ whole genome shotgun (WGS) entry which is preliminary data.</text>
</comment>
<evidence type="ECO:0000256" key="13">
    <source>
        <dbReference type="ARBA" id="ARBA00022982"/>
    </source>
</evidence>
<dbReference type="OrthoDB" id="409122at2759"/>
<dbReference type="Proteomes" id="UP000073492">
    <property type="component" value="Unassembled WGS sequence"/>
</dbReference>
<dbReference type="Gene3D" id="3.90.700.10">
    <property type="entry name" value="Succinate dehydrogenase/fumarate reductase flavoprotein, catalytic domain"/>
    <property type="match status" value="1"/>
</dbReference>
<dbReference type="Pfam" id="PF09286">
    <property type="entry name" value="Pro-kuma_activ"/>
    <property type="match status" value="1"/>
</dbReference>
<keyword evidence="27" id="KW-1185">Reference proteome</keyword>
<dbReference type="PROSITE" id="PS00504">
    <property type="entry name" value="FRD_SDH_FAD_BINDING"/>
    <property type="match status" value="1"/>
</dbReference>
<reference evidence="26 27" key="1">
    <citation type="submission" date="2015-07" db="EMBL/GenBank/DDBJ databases">
        <title>Comparative genomics of the Sigatoka disease complex on banana suggests a link between parallel evolutionary changes in Pseudocercospora fijiensis and Pseudocercospora eumusae and increased virulence on the banana host.</title>
        <authorList>
            <person name="Chang T.-C."/>
            <person name="Salvucci A."/>
            <person name="Crous P.W."/>
            <person name="Stergiopoulos I."/>
        </authorList>
    </citation>
    <scope>NUCLEOTIDE SEQUENCE [LARGE SCALE GENOMIC DNA]</scope>
    <source>
        <strain evidence="26 27">CBS 116634</strain>
    </source>
</reference>
<evidence type="ECO:0000256" key="8">
    <source>
        <dbReference type="ARBA" id="ARBA00022723"/>
    </source>
</evidence>
<dbReference type="FunFam" id="3.50.50.60:FF:000482">
    <property type="entry name" value="Succinate dehydrogenase complex, subunit A, flavoprotein (Fp)"/>
    <property type="match status" value="1"/>
</dbReference>
<feature type="active site" description="Charge relay system" evidence="23">
    <location>
        <position position="1343"/>
    </location>
</feature>
<comment type="cofactor">
    <cofactor evidence="23">
        <name>Ca(2+)</name>
        <dbReference type="ChEBI" id="CHEBI:29108"/>
    </cofactor>
    <text evidence="23">Binds 1 Ca(2+) ion per subunit.</text>
</comment>
<evidence type="ECO:0000256" key="2">
    <source>
        <dbReference type="ARBA" id="ARBA00004443"/>
    </source>
</evidence>
<evidence type="ECO:0000256" key="5">
    <source>
        <dbReference type="ARBA" id="ARBA00022448"/>
    </source>
</evidence>
<feature type="binding site" evidence="23">
    <location>
        <position position="1667"/>
    </location>
    <ligand>
        <name>Ca(2+)</name>
        <dbReference type="ChEBI" id="CHEBI:29108"/>
    </ligand>
</feature>
<dbReference type="InterPro" id="IPR003953">
    <property type="entry name" value="FAD-dep_OxRdtase_2_FAD-bd"/>
</dbReference>
<dbReference type="SUPFAM" id="SSF56425">
    <property type="entry name" value="Succinate dehydrogenase/fumarate reductase flavoprotein, catalytic domain"/>
    <property type="match status" value="1"/>
</dbReference>
<keyword evidence="23" id="KW-0378">Hydrolase</keyword>
<keyword evidence="14 24" id="KW-0560">Oxidoreductase</keyword>
<evidence type="ECO:0000256" key="19">
    <source>
        <dbReference type="PIRSR" id="PIRSR611281-1"/>
    </source>
</evidence>
<feature type="binding site" evidence="20">
    <location>
        <position position="440"/>
    </location>
    <ligand>
        <name>substrate</name>
    </ligand>
</feature>
<feature type="active site" description="Charge relay system" evidence="23">
    <location>
        <position position="1605"/>
    </location>
</feature>
<dbReference type="Gene3D" id="4.10.80.40">
    <property type="entry name" value="succinate dehydrogenase protein domain"/>
    <property type="match status" value="1"/>
</dbReference>
<dbReference type="GO" id="GO:0009055">
    <property type="term" value="F:electron transfer activity"/>
    <property type="evidence" value="ECO:0007669"/>
    <property type="project" value="TreeGrafter"/>
</dbReference>
<evidence type="ECO:0000256" key="9">
    <source>
        <dbReference type="ARBA" id="ARBA00022792"/>
    </source>
</evidence>
<dbReference type="InterPro" id="IPR015939">
    <property type="entry name" value="Fum_Rdtase/Succ_DH_flav-like_C"/>
</dbReference>
<dbReference type="FunFam" id="1.20.58.100:FF:000001">
    <property type="entry name" value="Succinate dehydrogenase flavoprotein subunit (SdhA)"/>
    <property type="match status" value="1"/>
</dbReference>
<keyword evidence="9" id="KW-0999">Mitochondrion inner membrane</keyword>
<evidence type="ECO:0000256" key="3">
    <source>
        <dbReference type="ARBA" id="ARBA00004788"/>
    </source>
</evidence>
<evidence type="ECO:0000256" key="4">
    <source>
        <dbReference type="ARBA" id="ARBA00008040"/>
    </source>
</evidence>
<evidence type="ECO:0000256" key="20">
    <source>
        <dbReference type="PIRSR" id="PIRSR611281-2"/>
    </source>
</evidence>
<dbReference type="UniPathway" id="UPA00223">
    <property type="reaction ID" value="UER01006"/>
</dbReference>
<feature type="binding site" evidence="21">
    <location>
        <position position="419"/>
    </location>
    <ligand>
        <name>FAD</name>
        <dbReference type="ChEBI" id="CHEBI:57692"/>
    </ligand>
</feature>
<comment type="cofactor">
    <cofactor evidence="21">
        <name>FAD</name>
        <dbReference type="ChEBI" id="CHEBI:57692"/>
    </cofactor>
    <text evidence="21">Flavinylated by SdhE, about 5% flavinylation occurs in the absence of SdhE.</text>
</comment>
<dbReference type="GO" id="GO:0004252">
    <property type="term" value="F:serine-type endopeptidase activity"/>
    <property type="evidence" value="ECO:0007669"/>
    <property type="project" value="UniProtKB-UniRule"/>
</dbReference>
<dbReference type="InterPro" id="IPR015366">
    <property type="entry name" value="S53_propep"/>
</dbReference>
<feature type="binding site" evidence="20">
    <location>
        <position position="551"/>
    </location>
    <ligand>
        <name>substrate</name>
    </ligand>
</feature>
<dbReference type="InterPro" id="IPR027477">
    <property type="entry name" value="Succ_DH/fumarate_Rdtase_cat_sf"/>
</dbReference>
<feature type="binding site" evidence="20">
    <location>
        <position position="452"/>
    </location>
    <ligand>
        <name>substrate</name>
    </ligand>
</feature>
<dbReference type="EMBL" id="LFZO01000168">
    <property type="protein sequence ID" value="KXT12033.1"/>
    <property type="molecule type" value="Genomic_DNA"/>
</dbReference>
<keyword evidence="6 24" id="KW-0816">Tricarboxylic acid cycle</keyword>
<feature type="active site" description="Charge relay system" evidence="23">
    <location>
        <position position="1347"/>
    </location>
</feature>
<gene>
    <name evidence="26" type="ORF">AC579_4686</name>
</gene>
<feature type="active site" description="Proton acceptor" evidence="19">
    <location>
        <position position="484"/>
    </location>
</feature>
<dbReference type="InterPro" id="IPR036852">
    <property type="entry name" value="Peptidase_S8/S53_dom_sf"/>
</dbReference>
<keyword evidence="15" id="KW-0496">Mitochondrion</keyword>
<evidence type="ECO:0000256" key="6">
    <source>
        <dbReference type="ARBA" id="ARBA00022532"/>
    </source>
</evidence>
<dbReference type="GO" id="GO:0050660">
    <property type="term" value="F:flavin adenine dinucleotide binding"/>
    <property type="evidence" value="ECO:0007669"/>
    <property type="project" value="InterPro"/>
</dbReference>
<comment type="pathway">
    <text evidence="3 24">Carbohydrate metabolism; tricarboxylic acid cycle; fumarate from succinate (eukaryal route): step 1/1.</text>
</comment>
<organism evidence="26 27">
    <name type="scientific">Pseudocercospora musae</name>
    <dbReference type="NCBI Taxonomy" id="113226"/>
    <lineage>
        <taxon>Eukaryota</taxon>
        <taxon>Fungi</taxon>
        <taxon>Dikarya</taxon>
        <taxon>Ascomycota</taxon>
        <taxon>Pezizomycotina</taxon>
        <taxon>Dothideomycetes</taxon>
        <taxon>Dothideomycetidae</taxon>
        <taxon>Mycosphaerellales</taxon>
        <taxon>Mycosphaerellaceae</taxon>
        <taxon>Pseudocercospora</taxon>
    </lineage>
</organism>
<evidence type="ECO:0000256" key="24">
    <source>
        <dbReference type="RuleBase" id="RU362051"/>
    </source>
</evidence>
<dbReference type="GO" id="GO:0005743">
    <property type="term" value="C:mitochondrial inner membrane"/>
    <property type="evidence" value="ECO:0007669"/>
    <property type="project" value="UniProtKB-SubCell"/>
</dbReference>
<keyword evidence="16 24" id="KW-0472">Membrane</keyword>
<comment type="subcellular location">
    <subcellularLocation>
        <location evidence="2 24">Mitochondrion inner membrane</location>
        <topology evidence="2 24">Peripheral membrane protein</topology>
        <orientation evidence="2 24">Matrix side</orientation>
    </subcellularLocation>
    <subcellularLocation>
        <location evidence="1">Secreted</location>
        <location evidence="1">Extracellular space</location>
    </subcellularLocation>
</comment>
<feature type="binding site" evidence="20">
    <location>
        <position position="597"/>
    </location>
    <ligand>
        <name>substrate</name>
    </ligand>
</feature>
<feature type="binding site" evidence="23">
    <location>
        <position position="1647"/>
    </location>
    <ligand>
        <name>Ca(2+)</name>
        <dbReference type="ChEBI" id="CHEBI:29108"/>
    </ligand>
</feature>
<evidence type="ECO:0000256" key="21">
    <source>
        <dbReference type="PIRSR" id="PIRSR611281-3"/>
    </source>
</evidence>
<dbReference type="SUPFAM" id="SSF51905">
    <property type="entry name" value="FAD/NAD(P)-binding domain"/>
    <property type="match status" value="1"/>
</dbReference>
<keyword evidence="11 23" id="KW-0106">Calcium</keyword>
<keyword evidence="23" id="KW-0645">Protease</keyword>
<dbReference type="Gene3D" id="3.50.50.60">
    <property type="entry name" value="FAD/NAD(P)-binding domain"/>
    <property type="match status" value="1"/>
</dbReference>
<dbReference type="STRING" id="113226.A0A139IBC4"/>
<evidence type="ECO:0000256" key="15">
    <source>
        <dbReference type="ARBA" id="ARBA00023128"/>
    </source>
</evidence>
<evidence type="ECO:0000313" key="27">
    <source>
        <dbReference type="Proteomes" id="UP000073492"/>
    </source>
</evidence>